<evidence type="ECO:0000313" key="2">
    <source>
        <dbReference type="EMBL" id="RZU63261.1"/>
    </source>
</evidence>
<comment type="caution">
    <text evidence="2">The sequence shown here is derived from an EMBL/GenBank/DDBJ whole genome shotgun (WGS) entry which is preliminary data.</text>
</comment>
<organism evidence="2 3">
    <name type="scientific">Zhihengliuella halotolerans</name>
    <dbReference type="NCBI Taxonomy" id="370736"/>
    <lineage>
        <taxon>Bacteria</taxon>
        <taxon>Bacillati</taxon>
        <taxon>Actinomycetota</taxon>
        <taxon>Actinomycetes</taxon>
        <taxon>Micrococcales</taxon>
        <taxon>Micrococcaceae</taxon>
        <taxon>Zhihengliuella</taxon>
    </lineage>
</organism>
<evidence type="ECO:0000256" key="1">
    <source>
        <dbReference type="ARBA" id="ARBA00005721"/>
    </source>
</evidence>
<gene>
    <name evidence="2" type="ORF">EV380_2873</name>
</gene>
<dbReference type="OrthoDB" id="4412373at2"/>
<keyword evidence="3" id="KW-1185">Reference proteome</keyword>
<comment type="similarity">
    <text evidence="1">Belongs to the asp23 family.</text>
</comment>
<dbReference type="AlphaFoldDB" id="A0A4Q8AH96"/>
<proteinExistence type="inferred from homology"/>
<protein>
    <submittedName>
        <fullName evidence="2">Putative alkaline shock family protein YloU</fullName>
    </submittedName>
</protein>
<dbReference type="EMBL" id="SHLA01000001">
    <property type="protein sequence ID" value="RZU63261.1"/>
    <property type="molecule type" value="Genomic_DNA"/>
</dbReference>
<dbReference type="InterPro" id="IPR005531">
    <property type="entry name" value="Asp23"/>
</dbReference>
<dbReference type="RefSeq" id="WP_130451682.1">
    <property type="nucleotide sequence ID" value="NZ_SHLA01000001.1"/>
</dbReference>
<name>A0A4Q8AH96_9MICC</name>
<evidence type="ECO:0000313" key="3">
    <source>
        <dbReference type="Proteomes" id="UP000292685"/>
    </source>
</evidence>
<reference evidence="2 3" key="1">
    <citation type="submission" date="2019-02" db="EMBL/GenBank/DDBJ databases">
        <title>Sequencing the genomes of 1000 actinobacteria strains.</title>
        <authorList>
            <person name="Klenk H.-P."/>
        </authorList>
    </citation>
    <scope>NUCLEOTIDE SEQUENCE [LARGE SCALE GENOMIC DNA]</scope>
    <source>
        <strain evidence="2 3">DSM 17364</strain>
    </source>
</reference>
<accession>A0A4Q8AH96</accession>
<dbReference type="Pfam" id="PF03780">
    <property type="entry name" value="Asp23"/>
    <property type="match status" value="1"/>
</dbReference>
<sequence>MAGNHSSQLAPADRGRLTINERVVSRIAAKSAASHPAVGARSGGVLGVGASNDFDSLPPVSATLAGTSAALDVRIGLRFPADIRATTEEVRRTIVEDVQRFAGVTASPVDIRVDWFESAPPVRRVL</sequence>
<dbReference type="Proteomes" id="UP000292685">
    <property type="component" value="Unassembled WGS sequence"/>
</dbReference>